<keyword evidence="1 5" id="KW-0808">Transferase</keyword>
<feature type="binding site" evidence="5">
    <location>
        <position position="387"/>
    </location>
    <ligand>
        <name>Mg(2+)</name>
        <dbReference type="ChEBI" id="CHEBI:18420"/>
    </ligand>
</feature>
<dbReference type="CDD" id="cd24010">
    <property type="entry name" value="ASKHA_NBD_AcK_PK"/>
    <property type="match status" value="1"/>
</dbReference>
<comment type="subunit">
    <text evidence="5">Homodimer.</text>
</comment>
<keyword evidence="5" id="KW-0479">Metal-binding</keyword>
<feature type="site" description="Transition state stabilizer" evidence="5">
    <location>
        <position position="180"/>
    </location>
</feature>
<dbReference type="PIRSF" id="PIRSF000722">
    <property type="entry name" value="Acetate_prop_kin"/>
    <property type="match status" value="1"/>
</dbReference>
<feature type="binding site" evidence="5">
    <location>
        <position position="91"/>
    </location>
    <ligand>
        <name>substrate</name>
    </ligand>
</feature>
<dbReference type="InterPro" id="IPR000890">
    <property type="entry name" value="Aliphatic_acid_kin_short-chain"/>
</dbReference>
<comment type="subcellular location">
    <subcellularLocation>
        <location evidence="5">Cytoplasm</location>
    </subcellularLocation>
</comment>
<dbReference type="PANTHER" id="PTHR21060">
    <property type="entry name" value="ACETATE KINASE"/>
    <property type="match status" value="1"/>
</dbReference>
<organism evidence="7 8">
    <name type="scientific">Pelotalea chapellei</name>
    <dbReference type="NCBI Taxonomy" id="44671"/>
    <lineage>
        <taxon>Bacteria</taxon>
        <taxon>Pseudomonadati</taxon>
        <taxon>Thermodesulfobacteriota</taxon>
        <taxon>Desulfuromonadia</taxon>
        <taxon>Geobacterales</taxon>
        <taxon>Geobacteraceae</taxon>
        <taxon>Pelotalea</taxon>
    </lineage>
</organism>
<gene>
    <name evidence="5" type="primary">ackA</name>
    <name evidence="7" type="ORF">KJB30_05775</name>
</gene>
<dbReference type="EMBL" id="JAHDYS010000004">
    <property type="protein sequence ID" value="MBT1071280.1"/>
    <property type="molecule type" value="Genomic_DNA"/>
</dbReference>
<keyword evidence="8" id="KW-1185">Reference proteome</keyword>
<keyword evidence="2 5" id="KW-0547">Nucleotide-binding</keyword>
<feature type="binding site" evidence="5">
    <location>
        <position position="7"/>
    </location>
    <ligand>
        <name>Mg(2+)</name>
        <dbReference type="ChEBI" id="CHEBI:18420"/>
    </ligand>
</feature>
<comment type="function">
    <text evidence="5">Catalyzes the formation of acetyl phosphate from acetate and ATP. Can also catalyze the reverse reaction.</text>
</comment>
<comment type="pathway">
    <text evidence="5">Metabolic intermediate biosynthesis; acetyl-CoA biosynthesis; acetyl-CoA from acetate: step 1/2.</text>
</comment>
<comment type="cofactor">
    <cofactor evidence="5">
        <name>Mg(2+)</name>
        <dbReference type="ChEBI" id="CHEBI:18420"/>
    </cofactor>
    <cofactor evidence="5">
        <name>Mn(2+)</name>
        <dbReference type="ChEBI" id="CHEBI:29035"/>
    </cofactor>
    <text evidence="5">Mg(2+). Can also accept Mn(2+).</text>
</comment>
<comment type="caution">
    <text evidence="5">Lacks conserved residue(s) required for the propagation of feature annotation.</text>
</comment>
<comment type="catalytic activity">
    <reaction evidence="5">
        <text>acetate + ATP = acetyl phosphate + ADP</text>
        <dbReference type="Rhea" id="RHEA:11352"/>
        <dbReference type="ChEBI" id="CHEBI:22191"/>
        <dbReference type="ChEBI" id="CHEBI:30089"/>
        <dbReference type="ChEBI" id="CHEBI:30616"/>
        <dbReference type="ChEBI" id="CHEBI:456216"/>
        <dbReference type="EC" id="2.7.2.1"/>
    </reaction>
</comment>
<evidence type="ECO:0000256" key="3">
    <source>
        <dbReference type="ARBA" id="ARBA00022777"/>
    </source>
</evidence>
<keyword evidence="3 5" id="KW-0418">Kinase</keyword>
<evidence type="ECO:0000256" key="2">
    <source>
        <dbReference type="ARBA" id="ARBA00022741"/>
    </source>
</evidence>
<name>A0ABS5U6I4_9BACT</name>
<feature type="binding site" evidence="5">
    <location>
        <position position="14"/>
    </location>
    <ligand>
        <name>ATP</name>
        <dbReference type="ChEBI" id="CHEBI:30616"/>
    </ligand>
</feature>
<dbReference type="HAMAP" id="MF_00020">
    <property type="entry name" value="Acetate_kinase"/>
    <property type="match status" value="1"/>
</dbReference>
<evidence type="ECO:0000256" key="6">
    <source>
        <dbReference type="RuleBase" id="RU003835"/>
    </source>
</evidence>
<protein>
    <recommendedName>
        <fullName evidence="5">Acetate kinase</fullName>
        <ecNumber evidence="5">2.7.2.1</ecNumber>
    </recommendedName>
    <alternativeName>
        <fullName evidence="5">Acetokinase</fullName>
    </alternativeName>
</protein>
<keyword evidence="5" id="KW-0963">Cytoplasm</keyword>
<comment type="similarity">
    <text evidence="5 6">Belongs to the acetokinase family.</text>
</comment>
<dbReference type="InterPro" id="IPR043129">
    <property type="entry name" value="ATPase_NBD"/>
</dbReference>
<dbReference type="RefSeq" id="WP_214296993.1">
    <property type="nucleotide sequence ID" value="NZ_JAHDYS010000004.1"/>
</dbReference>
<comment type="caution">
    <text evidence="7">The sequence shown here is derived from an EMBL/GenBank/DDBJ whole genome shotgun (WGS) entry which is preliminary data.</text>
</comment>
<evidence type="ECO:0000313" key="8">
    <source>
        <dbReference type="Proteomes" id="UP000784128"/>
    </source>
</evidence>
<dbReference type="GO" id="GO:0016301">
    <property type="term" value="F:kinase activity"/>
    <property type="evidence" value="ECO:0007669"/>
    <property type="project" value="UniProtKB-KW"/>
</dbReference>
<evidence type="ECO:0000256" key="1">
    <source>
        <dbReference type="ARBA" id="ARBA00022679"/>
    </source>
</evidence>
<evidence type="ECO:0000256" key="4">
    <source>
        <dbReference type="ARBA" id="ARBA00022840"/>
    </source>
</evidence>
<dbReference type="NCBIfam" id="TIGR00016">
    <property type="entry name" value="ackA"/>
    <property type="match status" value="1"/>
</dbReference>
<dbReference type="SUPFAM" id="SSF53067">
    <property type="entry name" value="Actin-like ATPase domain"/>
    <property type="match status" value="2"/>
</dbReference>
<feature type="active site" description="Proton donor/acceptor" evidence="5">
    <location>
        <position position="148"/>
    </location>
</feature>
<reference evidence="7 8" key="1">
    <citation type="submission" date="2021-05" db="EMBL/GenBank/DDBJ databases">
        <title>The draft genome of Geobacter chapellei DSM 13688.</title>
        <authorList>
            <person name="Xu Z."/>
            <person name="Masuda Y."/>
            <person name="Itoh H."/>
            <person name="Senoo K."/>
        </authorList>
    </citation>
    <scope>NUCLEOTIDE SEQUENCE [LARGE SCALE GENOMIC DNA]</scope>
    <source>
        <strain evidence="7 8">DSM 13688</strain>
    </source>
</reference>
<evidence type="ECO:0000313" key="7">
    <source>
        <dbReference type="EMBL" id="MBT1071280.1"/>
    </source>
</evidence>
<accession>A0ABS5U6I4</accession>
<proteinExistence type="inferred from homology"/>
<dbReference type="InterPro" id="IPR004372">
    <property type="entry name" value="Ac/propionate_kinase"/>
</dbReference>
<sequence>MKILTLNCWSHSIKYHLFSWDDRALLAMGTVERVGLGSSFISQQIPGRELFCMGTEYNDHQSALALIIATLTDPQQGVIADRGEISAVSHRVAHGGSQFRHSLRIDDQVLDSIRNLQHLAPFHSVPNIAGIEAAMFHLPAIPHVAVFDTAFHLSMPGCAYIYPLPYEWYEKHGVRRYGFHGPSHLYLSRRAAVLLDKPVYTCNLITVHLDRGVSLCAIRNGFSMDTSMGMTPLEGTVMETRCGDIDPGIQFYIMQKMNLSACELEQILNNKSGIFGITGRHMERQHFLKAALDGDSRCRLALDIETYRIRKYIGSYLAIVGPLDAIVITTGSGVPEWPVREMMLDGLDCFGIQLDRERNRTTGSKREEVEISATDSRIRVFVIPTNEELVLAEDAAAIHSGDCHDHLHYDYSFACGDFVPSVSLGIGTGLPL</sequence>
<dbReference type="PRINTS" id="PR00471">
    <property type="entry name" value="ACETATEKNASE"/>
</dbReference>
<dbReference type="Pfam" id="PF00871">
    <property type="entry name" value="Acetate_kinase"/>
    <property type="match status" value="1"/>
</dbReference>
<dbReference type="PANTHER" id="PTHR21060:SF15">
    <property type="entry name" value="ACETATE KINASE-RELATED"/>
    <property type="match status" value="1"/>
</dbReference>
<evidence type="ECO:0000256" key="5">
    <source>
        <dbReference type="HAMAP-Rule" id="MF_00020"/>
    </source>
</evidence>
<dbReference type="Proteomes" id="UP000784128">
    <property type="component" value="Unassembled WGS sequence"/>
</dbReference>
<feature type="site" description="Transition state stabilizer" evidence="5">
    <location>
        <position position="241"/>
    </location>
</feature>
<dbReference type="EC" id="2.7.2.1" evidence="5"/>
<keyword evidence="5" id="KW-0460">Magnesium</keyword>
<dbReference type="Gene3D" id="3.30.420.40">
    <property type="match status" value="2"/>
</dbReference>
<keyword evidence="4 5" id="KW-0067">ATP-binding</keyword>